<proteinExistence type="predicted"/>
<keyword evidence="1" id="KW-0732">Signal</keyword>
<dbReference type="AlphaFoldDB" id="A0A1G9HSL4"/>
<dbReference type="RefSeq" id="WP_093196583.1">
    <property type="nucleotide sequence ID" value="NZ_FNGS01000001.1"/>
</dbReference>
<protein>
    <submittedName>
        <fullName evidence="2">Uncharacterized protein</fullName>
    </submittedName>
</protein>
<evidence type="ECO:0000313" key="3">
    <source>
        <dbReference type="Proteomes" id="UP000198901"/>
    </source>
</evidence>
<dbReference type="OrthoDB" id="825489at2"/>
<evidence type="ECO:0000313" key="2">
    <source>
        <dbReference type="EMBL" id="SDL15714.1"/>
    </source>
</evidence>
<sequence>MKRCTAFFLSFLMFAGSLFPQTDIEEVYKIPGLFTHFQEHRAKADLSFWQFLEMHYSPLSRHARTPHPHTKIPFYNHMSAGFLFVLTEQGTSLDPPSVSYFSFSHHFQYAVSYVFQTFGSLLRPPQA</sequence>
<gene>
    <name evidence="2" type="ORF">SAMN04488090_0180</name>
</gene>
<feature type="signal peptide" evidence="1">
    <location>
        <begin position="1"/>
        <end position="20"/>
    </location>
</feature>
<name>A0A1G9HSL4_9BACT</name>
<dbReference type="EMBL" id="FNGS01000001">
    <property type="protein sequence ID" value="SDL15714.1"/>
    <property type="molecule type" value="Genomic_DNA"/>
</dbReference>
<organism evidence="2 3">
    <name type="scientific">Siphonobacter aquaeclarae</name>
    <dbReference type="NCBI Taxonomy" id="563176"/>
    <lineage>
        <taxon>Bacteria</taxon>
        <taxon>Pseudomonadati</taxon>
        <taxon>Bacteroidota</taxon>
        <taxon>Cytophagia</taxon>
        <taxon>Cytophagales</taxon>
        <taxon>Cytophagaceae</taxon>
        <taxon>Siphonobacter</taxon>
    </lineage>
</organism>
<reference evidence="2 3" key="1">
    <citation type="submission" date="2016-10" db="EMBL/GenBank/DDBJ databases">
        <authorList>
            <person name="de Groot N.N."/>
        </authorList>
    </citation>
    <scope>NUCLEOTIDE SEQUENCE [LARGE SCALE GENOMIC DNA]</scope>
    <source>
        <strain evidence="2 3">DSM 21668</strain>
    </source>
</reference>
<evidence type="ECO:0000256" key="1">
    <source>
        <dbReference type="SAM" id="SignalP"/>
    </source>
</evidence>
<keyword evidence="3" id="KW-1185">Reference proteome</keyword>
<feature type="chain" id="PRO_5011718827" evidence="1">
    <location>
        <begin position="21"/>
        <end position="127"/>
    </location>
</feature>
<dbReference type="Proteomes" id="UP000198901">
    <property type="component" value="Unassembled WGS sequence"/>
</dbReference>
<dbReference type="STRING" id="563176.SAMN04488090_0180"/>
<accession>A0A1G9HSL4</accession>